<keyword evidence="3 8" id="KW-0689">Ribosomal protein</keyword>
<dbReference type="FunFam" id="3.30.160.20:FF:000022">
    <property type="entry name" value="28S ribosomal protein S5, mitochondrial"/>
    <property type="match status" value="1"/>
</dbReference>
<dbReference type="GO" id="GO:0003735">
    <property type="term" value="F:structural constituent of ribosome"/>
    <property type="evidence" value="ECO:0007669"/>
    <property type="project" value="UniProtKB-UniRule"/>
</dbReference>
<dbReference type="FunFam" id="3.30.230.10:FF:000002">
    <property type="entry name" value="30S ribosomal protein S5"/>
    <property type="match status" value="1"/>
</dbReference>
<keyword evidence="5 8" id="KW-0687">Ribonucleoprotein</keyword>
<evidence type="ECO:0000256" key="1">
    <source>
        <dbReference type="ARBA" id="ARBA00004173"/>
    </source>
</evidence>
<dbReference type="EMBL" id="ML178818">
    <property type="protein sequence ID" value="TFL04665.1"/>
    <property type="molecule type" value="Genomic_DNA"/>
</dbReference>
<evidence type="ECO:0000313" key="12">
    <source>
        <dbReference type="Proteomes" id="UP000305067"/>
    </source>
</evidence>
<dbReference type="InterPro" id="IPR000851">
    <property type="entry name" value="Ribosomal_uS5"/>
</dbReference>
<evidence type="ECO:0000256" key="7">
    <source>
        <dbReference type="ARBA" id="ARBA00041606"/>
    </source>
</evidence>
<dbReference type="Gene3D" id="3.30.160.20">
    <property type="match status" value="1"/>
</dbReference>
<dbReference type="InterPro" id="IPR020568">
    <property type="entry name" value="Ribosomal_Su5_D2-typ_SF"/>
</dbReference>
<evidence type="ECO:0000313" key="11">
    <source>
        <dbReference type="EMBL" id="TFL04665.1"/>
    </source>
</evidence>
<dbReference type="PROSITE" id="PS50881">
    <property type="entry name" value="S5_DSRBD"/>
    <property type="match status" value="1"/>
</dbReference>
<dbReference type="GO" id="GO:0005763">
    <property type="term" value="C:mitochondrial small ribosomal subunit"/>
    <property type="evidence" value="ECO:0007669"/>
    <property type="project" value="UniProtKB-ARBA"/>
</dbReference>
<accession>A0A5C3QRS1</accession>
<evidence type="ECO:0000256" key="8">
    <source>
        <dbReference type="PROSITE-ProRule" id="PRU00268"/>
    </source>
</evidence>
<evidence type="ECO:0000256" key="3">
    <source>
        <dbReference type="ARBA" id="ARBA00022980"/>
    </source>
</evidence>
<feature type="domain" description="S5 DRBM" evidence="10">
    <location>
        <begin position="25"/>
        <end position="88"/>
    </location>
</feature>
<dbReference type="InterPro" id="IPR014721">
    <property type="entry name" value="Ribsml_uS5_D2-typ_fold_subgr"/>
</dbReference>
<comment type="similarity">
    <text evidence="2 9">Belongs to the universal ribosomal protein uS5 family.</text>
</comment>
<evidence type="ECO:0000256" key="5">
    <source>
        <dbReference type="ARBA" id="ARBA00023274"/>
    </source>
</evidence>
<comment type="subcellular location">
    <subcellularLocation>
        <location evidence="1">Mitochondrion</location>
    </subcellularLocation>
</comment>
<dbReference type="STRING" id="1884261.A0A5C3QRS1"/>
<dbReference type="PANTHER" id="PTHR48277:SF1">
    <property type="entry name" value="MITOCHONDRIAL RIBOSOMAL PROTEIN S5"/>
    <property type="match status" value="1"/>
</dbReference>
<dbReference type="Gene3D" id="3.30.230.10">
    <property type="match status" value="1"/>
</dbReference>
<dbReference type="OrthoDB" id="309483at2759"/>
<gene>
    <name evidence="11" type="ORF">BDV98DRAFT_611073</name>
</gene>
<organism evidence="11 12">
    <name type="scientific">Pterulicium gracile</name>
    <dbReference type="NCBI Taxonomy" id="1884261"/>
    <lineage>
        <taxon>Eukaryota</taxon>
        <taxon>Fungi</taxon>
        <taxon>Dikarya</taxon>
        <taxon>Basidiomycota</taxon>
        <taxon>Agaricomycotina</taxon>
        <taxon>Agaricomycetes</taxon>
        <taxon>Agaricomycetidae</taxon>
        <taxon>Agaricales</taxon>
        <taxon>Pleurotineae</taxon>
        <taxon>Pterulaceae</taxon>
        <taxon>Pterulicium</taxon>
    </lineage>
</organism>
<dbReference type="Pfam" id="PF03719">
    <property type="entry name" value="Ribosomal_S5_C"/>
    <property type="match status" value="1"/>
</dbReference>
<evidence type="ECO:0000256" key="4">
    <source>
        <dbReference type="ARBA" id="ARBA00023128"/>
    </source>
</evidence>
<dbReference type="GO" id="GO:0003723">
    <property type="term" value="F:RNA binding"/>
    <property type="evidence" value="ECO:0007669"/>
    <property type="project" value="InterPro"/>
</dbReference>
<keyword evidence="4" id="KW-0496">Mitochondrion</keyword>
<dbReference type="PANTHER" id="PTHR48277">
    <property type="entry name" value="MITOCHONDRIAL RIBOSOMAL PROTEIN S5"/>
    <property type="match status" value="1"/>
</dbReference>
<keyword evidence="12" id="KW-1185">Reference proteome</keyword>
<evidence type="ECO:0000256" key="6">
    <source>
        <dbReference type="ARBA" id="ARBA00039335"/>
    </source>
</evidence>
<dbReference type="SUPFAM" id="SSF54768">
    <property type="entry name" value="dsRNA-binding domain-like"/>
    <property type="match status" value="1"/>
</dbReference>
<evidence type="ECO:0000256" key="9">
    <source>
        <dbReference type="RuleBase" id="RU003823"/>
    </source>
</evidence>
<reference evidence="11 12" key="1">
    <citation type="journal article" date="2019" name="Nat. Ecol. Evol.">
        <title>Megaphylogeny resolves global patterns of mushroom evolution.</title>
        <authorList>
            <person name="Varga T."/>
            <person name="Krizsan K."/>
            <person name="Foldi C."/>
            <person name="Dima B."/>
            <person name="Sanchez-Garcia M."/>
            <person name="Sanchez-Ramirez S."/>
            <person name="Szollosi G.J."/>
            <person name="Szarkandi J.G."/>
            <person name="Papp V."/>
            <person name="Albert L."/>
            <person name="Andreopoulos W."/>
            <person name="Angelini C."/>
            <person name="Antonin V."/>
            <person name="Barry K.W."/>
            <person name="Bougher N.L."/>
            <person name="Buchanan P."/>
            <person name="Buyck B."/>
            <person name="Bense V."/>
            <person name="Catcheside P."/>
            <person name="Chovatia M."/>
            <person name="Cooper J."/>
            <person name="Damon W."/>
            <person name="Desjardin D."/>
            <person name="Finy P."/>
            <person name="Geml J."/>
            <person name="Haridas S."/>
            <person name="Hughes K."/>
            <person name="Justo A."/>
            <person name="Karasinski D."/>
            <person name="Kautmanova I."/>
            <person name="Kiss B."/>
            <person name="Kocsube S."/>
            <person name="Kotiranta H."/>
            <person name="LaButti K.M."/>
            <person name="Lechner B.E."/>
            <person name="Liimatainen K."/>
            <person name="Lipzen A."/>
            <person name="Lukacs Z."/>
            <person name="Mihaltcheva S."/>
            <person name="Morgado L.N."/>
            <person name="Niskanen T."/>
            <person name="Noordeloos M.E."/>
            <person name="Ohm R.A."/>
            <person name="Ortiz-Santana B."/>
            <person name="Ovrebo C."/>
            <person name="Racz N."/>
            <person name="Riley R."/>
            <person name="Savchenko A."/>
            <person name="Shiryaev A."/>
            <person name="Soop K."/>
            <person name="Spirin V."/>
            <person name="Szebenyi C."/>
            <person name="Tomsovsky M."/>
            <person name="Tulloss R.E."/>
            <person name="Uehling J."/>
            <person name="Grigoriev I.V."/>
            <person name="Vagvolgyi C."/>
            <person name="Papp T."/>
            <person name="Martin F.M."/>
            <person name="Miettinen O."/>
            <person name="Hibbett D.S."/>
            <person name="Nagy L.G."/>
        </authorList>
    </citation>
    <scope>NUCLEOTIDE SEQUENCE [LARGE SCALE GENOMIC DNA]</scope>
    <source>
        <strain evidence="11 12">CBS 309.79</strain>
    </source>
</reference>
<dbReference type="InterPro" id="IPR013810">
    <property type="entry name" value="Ribosomal_uS5_N"/>
</dbReference>
<dbReference type="GO" id="GO:0005743">
    <property type="term" value="C:mitochondrial inner membrane"/>
    <property type="evidence" value="ECO:0007669"/>
    <property type="project" value="UniProtKB-ARBA"/>
</dbReference>
<dbReference type="AlphaFoldDB" id="A0A5C3QRS1"/>
<dbReference type="Proteomes" id="UP000305067">
    <property type="component" value="Unassembled WGS sequence"/>
</dbReference>
<name>A0A5C3QRS1_9AGAR</name>
<proteinExistence type="inferred from homology"/>
<dbReference type="Pfam" id="PF00333">
    <property type="entry name" value="Ribosomal_S5"/>
    <property type="match status" value="1"/>
</dbReference>
<evidence type="ECO:0000256" key="2">
    <source>
        <dbReference type="ARBA" id="ARBA00008945"/>
    </source>
</evidence>
<dbReference type="SUPFAM" id="SSF54211">
    <property type="entry name" value="Ribosomal protein S5 domain 2-like"/>
    <property type="match status" value="1"/>
</dbReference>
<dbReference type="InterPro" id="IPR005324">
    <property type="entry name" value="Ribosomal_uS5_C"/>
</dbReference>
<sequence length="204" mass="22424">MKSDLHEEGLSTDFLALQKSQVAGLHKYPLVKRRVVQQSAKGRIVRMYCMMVVGDGNGLVGMGEAKAHDMATCMQRAFMLAVGNMDYVERFEGRTVWTDMETKMGSTRIVLRPRPVGFGLRCNPNLHQVFQAAGIKDVSAKTWGSRNPINVIKAAFRMLQAGNAPLAMGDGVGGKGRKLNKGWGARSAGEIEMQRGRKLVSLRT</sequence>
<evidence type="ECO:0000259" key="10">
    <source>
        <dbReference type="PROSITE" id="PS50881"/>
    </source>
</evidence>
<dbReference type="GO" id="GO:0006412">
    <property type="term" value="P:translation"/>
    <property type="evidence" value="ECO:0007669"/>
    <property type="project" value="InterPro"/>
</dbReference>
<protein>
    <recommendedName>
        <fullName evidence="6">Small ribosomal subunit protein uS5m</fullName>
    </recommendedName>
    <alternativeName>
        <fullName evidence="7">28S ribosomal protein S5, mitochondrial</fullName>
    </alternativeName>
</protein>